<dbReference type="Pfam" id="PF08448">
    <property type="entry name" value="PAS_4"/>
    <property type="match status" value="2"/>
</dbReference>
<comment type="caution">
    <text evidence="5">The sequence shown here is derived from an EMBL/GenBank/DDBJ whole genome shotgun (WGS) entry which is preliminary data.</text>
</comment>
<dbReference type="NCBIfam" id="TIGR00254">
    <property type="entry name" value="GGDEF"/>
    <property type="match status" value="1"/>
</dbReference>
<dbReference type="InterPro" id="IPR000014">
    <property type="entry name" value="PAS"/>
</dbReference>
<gene>
    <name evidence="5" type="ORF">ABDB84_07950</name>
</gene>
<feature type="domain" description="PAS" evidence="3">
    <location>
        <begin position="206"/>
        <end position="251"/>
    </location>
</feature>
<dbReference type="EMBL" id="JBDIVE010000003">
    <property type="protein sequence ID" value="MEN3068409.1"/>
    <property type="molecule type" value="Genomic_DNA"/>
</dbReference>
<feature type="domain" description="PAS" evidence="3">
    <location>
        <begin position="69"/>
        <end position="113"/>
    </location>
</feature>
<dbReference type="NCBIfam" id="TIGR00229">
    <property type="entry name" value="sensory_box"/>
    <property type="match status" value="1"/>
</dbReference>
<evidence type="ECO:0000313" key="6">
    <source>
        <dbReference type="Proteomes" id="UP001410394"/>
    </source>
</evidence>
<keyword evidence="5" id="KW-0548">Nucleotidyltransferase</keyword>
<dbReference type="Pfam" id="PF00990">
    <property type="entry name" value="GGDEF"/>
    <property type="match status" value="1"/>
</dbReference>
<dbReference type="Gene3D" id="3.30.450.20">
    <property type="entry name" value="PAS domain"/>
    <property type="match status" value="2"/>
</dbReference>
<reference evidence="5 6" key="1">
    <citation type="journal article" date="2018" name="Int. J. Syst. Evol. Microbiol.">
        <title>Uliginosibacterium sediminicola sp. nov., isolated from freshwater sediment.</title>
        <authorList>
            <person name="Hwang W.M."/>
            <person name="Kim S.M."/>
            <person name="Kang K."/>
            <person name="Ahn T.Y."/>
        </authorList>
    </citation>
    <scope>NUCLEOTIDE SEQUENCE [LARGE SCALE GENOMIC DNA]</scope>
    <source>
        <strain evidence="5 6">M1-21</strain>
    </source>
</reference>
<dbReference type="InterPro" id="IPR050469">
    <property type="entry name" value="Diguanylate_Cyclase"/>
</dbReference>
<sequence>MREALLGALFTALCGLTAGSLVLLLSDLAWLALPAGALGSAAMACLRLRQQARTLHTKVNDERHQHQATRDFIQRILDVVPMPIYVKDAHSRYLLINRAQAEQWGKPRESLIGVCSIDLAPNATVADKIRAEDAAVLRGERVYKEEEKRHAATGEEQFRVVTKGRCESPDGSYAIVCALFDTTHWRQTERALQEALQRQTQLRERTQDFVQRLIDVIPDPLYIKDKNGAFLLVNEAFAHERGRSKADLIGKIAHQLAFNPALAKGTPEEDIEVLAGAEIDKEQYFIHPSGEERFRKVIKRRCTDIDGTPVIVGAHFNITRWKVAERELARIANEDMLTGLPNRRRFTDDAARMMSYAERHHEALSLILFDLDYFKNINDLHGHTIGDAVLRELAQRMRQLLRAEDVPCRWGGEEFATLLPASSAPEALKLAERLRTHLAEHPFEVEGLLIPVTLSCGIAQWQSGQSLDQLVACADKALYAAKNAGRNNSMLATATG</sequence>
<dbReference type="InterPro" id="IPR035965">
    <property type="entry name" value="PAS-like_dom_sf"/>
</dbReference>
<dbReference type="PROSITE" id="PS50112">
    <property type="entry name" value="PAS"/>
    <property type="match status" value="2"/>
</dbReference>
<keyword evidence="6" id="KW-1185">Reference proteome</keyword>
<proteinExistence type="predicted"/>
<organism evidence="5 6">
    <name type="scientific">Uliginosibacterium sediminicola</name>
    <dbReference type="NCBI Taxonomy" id="2024550"/>
    <lineage>
        <taxon>Bacteria</taxon>
        <taxon>Pseudomonadati</taxon>
        <taxon>Pseudomonadota</taxon>
        <taxon>Betaproteobacteria</taxon>
        <taxon>Rhodocyclales</taxon>
        <taxon>Zoogloeaceae</taxon>
        <taxon>Uliginosibacterium</taxon>
    </lineage>
</organism>
<dbReference type="SMART" id="SM00267">
    <property type="entry name" value="GGDEF"/>
    <property type="match status" value="1"/>
</dbReference>
<evidence type="ECO:0000256" key="1">
    <source>
        <dbReference type="ARBA" id="ARBA00012528"/>
    </source>
</evidence>
<dbReference type="RefSeq" id="WP_345919178.1">
    <property type="nucleotide sequence ID" value="NZ_JBDIVE010000003.1"/>
</dbReference>
<dbReference type="InterPro" id="IPR043128">
    <property type="entry name" value="Rev_trsase/Diguanyl_cyclase"/>
</dbReference>
<dbReference type="Proteomes" id="UP001410394">
    <property type="component" value="Unassembled WGS sequence"/>
</dbReference>
<dbReference type="InterPro" id="IPR013656">
    <property type="entry name" value="PAS_4"/>
</dbReference>
<dbReference type="SUPFAM" id="SSF55073">
    <property type="entry name" value="Nucleotide cyclase"/>
    <property type="match status" value="1"/>
</dbReference>
<feature type="domain" description="GGDEF" evidence="4">
    <location>
        <begin position="362"/>
        <end position="494"/>
    </location>
</feature>
<evidence type="ECO:0000259" key="4">
    <source>
        <dbReference type="PROSITE" id="PS50887"/>
    </source>
</evidence>
<evidence type="ECO:0000259" key="3">
    <source>
        <dbReference type="PROSITE" id="PS50112"/>
    </source>
</evidence>
<dbReference type="GO" id="GO:0052621">
    <property type="term" value="F:diguanylate cyclase activity"/>
    <property type="evidence" value="ECO:0007669"/>
    <property type="project" value="UniProtKB-EC"/>
</dbReference>
<keyword evidence="5" id="KW-0808">Transferase</keyword>
<dbReference type="PANTHER" id="PTHR45138">
    <property type="entry name" value="REGULATORY COMPONENTS OF SENSORY TRANSDUCTION SYSTEM"/>
    <property type="match status" value="1"/>
</dbReference>
<dbReference type="InterPro" id="IPR000160">
    <property type="entry name" value="GGDEF_dom"/>
</dbReference>
<dbReference type="SMART" id="SM00091">
    <property type="entry name" value="PAS"/>
    <property type="match status" value="2"/>
</dbReference>
<evidence type="ECO:0000256" key="2">
    <source>
        <dbReference type="ARBA" id="ARBA00034247"/>
    </source>
</evidence>
<comment type="catalytic activity">
    <reaction evidence="2">
        <text>2 GTP = 3',3'-c-di-GMP + 2 diphosphate</text>
        <dbReference type="Rhea" id="RHEA:24898"/>
        <dbReference type="ChEBI" id="CHEBI:33019"/>
        <dbReference type="ChEBI" id="CHEBI:37565"/>
        <dbReference type="ChEBI" id="CHEBI:58805"/>
        <dbReference type="EC" id="2.7.7.65"/>
    </reaction>
</comment>
<accession>A0ABU9YXE2</accession>
<dbReference type="PANTHER" id="PTHR45138:SF9">
    <property type="entry name" value="DIGUANYLATE CYCLASE DGCM-RELATED"/>
    <property type="match status" value="1"/>
</dbReference>
<dbReference type="EC" id="2.7.7.65" evidence="1"/>
<dbReference type="CDD" id="cd01949">
    <property type="entry name" value="GGDEF"/>
    <property type="match status" value="1"/>
</dbReference>
<protein>
    <recommendedName>
        <fullName evidence="1">diguanylate cyclase</fullName>
        <ecNumber evidence="1">2.7.7.65</ecNumber>
    </recommendedName>
</protein>
<dbReference type="SUPFAM" id="SSF55785">
    <property type="entry name" value="PYP-like sensor domain (PAS domain)"/>
    <property type="match status" value="2"/>
</dbReference>
<evidence type="ECO:0000313" key="5">
    <source>
        <dbReference type="EMBL" id="MEN3068409.1"/>
    </source>
</evidence>
<name>A0ABU9YXE2_9RHOO</name>
<dbReference type="InterPro" id="IPR029787">
    <property type="entry name" value="Nucleotide_cyclase"/>
</dbReference>
<dbReference type="Gene3D" id="3.30.70.270">
    <property type="match status" value="1"/>
</dbReference>
<dbReference type="PROSITE" id="PS50887">
    <property type="entry name" value="GGDEF"/>
    <property type="match status" value="1"/>
</dbReference>